<gene>
    <name evidence="2" type="ORF">SDC9_82027</name>
</gene>
<proteinExistence type="predicted"/>
<comment type="caution">
    <text evidence="2">The sequence shown here is derived from an EMBL/GenBank/DDBJ whole genome shotgun (WGS) entry which is preliminary data.</text>
</comment>
<organism evidence="2">
    <name type="scientific">bioreactor metagenome</name>
    <dbReference type="NCBI Taxonomy" id="1076179"/>
    <lineage>
        <taxon>unclassified sequences</taxon>
        <taxon>metagenomes</taxon>
        <taxon>ecological metagenomes</taxon>
    </lineage>
</organism>
<feature type="domain" description="4Fe-4S ferredoxin-type" evidence="1">
    <location>
        <begin position="34"/>
        <end position="63"/>
    </location>
</feature>
<dbReference type="SUPFAM" id="SSF54862">
    <property type="entry name" value="4Fe-4S ferredoxins"/>
    <property type="match status" value="1"/>
</dbReference>
<feature type="domain" description="4Fe-4S ferredoxin-type" evidence="1">
    <location>
        <begin position="4"/>
        <end position="33"/>
    </location>
</feature>
<dbReference type="PROSITE" id="PS51379">
    <property type="entry name" value="4FE4S_FER_2"/>
    <property type="match status" value="2"/>
</dbReference>
<dbReference type="EMBL" id="VSSQ01007284">
    <property type="protein sequence ID" value="MPM35435.1"/>
    <property type="molecule type" value="Genomic_DNA"/>
</dbReference>
<name>A0A644Z3F0_9ZZZZ</name>
<dbReference type="InterPro" id="IPR017896">
    <property type="entry name" value="4Fe4S_Fe-S-bd"/>
</dbReference>
<dbReference type="Gene3D" id="3.30.70.20">
    <property type="match status" value="1"/>
</dbReference>
<dbReference type="PANTHER" id="PTHR42895">
    <property type="entry name" value="IRON-SULFUR CLUSTER-BINDING PROTEIN-RELATED"/>
    <property type="match status" value="1"/>
</dbReference>
<reference evidence="2" key="1">
    <citation type="submission" date="2019-08" db="EMBL/GenBank/DDBJ databases">
        <authorList>
            <person name="Kucharzyk K."/>
            <person name="Murdoch R.W."/>
            <person name="Higgins S."/>
            <person name="Loffler F."/>
        </authorList>
    </citation>
    <scope>NUCLEOTIDE SEQUENCE</scope>
</reference>
<dbReference type="Pfam" id="PF13237">
    <property type="entry name" value="Fer4_10"/>
    <property type="match status" value="1"/>
</dbReference>
<accession>A0A644Z3F0</accession>
<dbReference type="PANTHER" id="PTHR42895:SF1">
    <property type="entry name" value="IRON-SULFUR CLUSTER PROTEIN"/>
    <property type="match status" value="1"/>
</dbReference>
<dbReference type="InterPro" id="IPR052911">
    <property type="entry name" value="Corrinoid_activation_enz"/>
</dbReference>
<evidence type="ECO:0000313" key="2">
    <source>
        <dbReference type="EMBL" id="MPM35435.1"/>
    </source>
</evidence>
<protein>
    <recommendedName>
        <fullName evidence="1">4Fe-4S ferredoxin-type domain-containing protein</fullName>
    </recommendedName>
</protein>
<evidence type="ECO:0000259" key="1">
    <source>
        <dbReference type="PROSITE" id="PS51379"/>
    </source>
</evidence>
<sequence length="285" mass="31641">MKRTVIKIDEELCNGCGNCVSGCHEGALQLINGKAVMISDLFCDGLGACIGECPVGAITLEEREAEPYSEVAVMERISPKGEKVVLAHLKHLKEHGETKWFNEGVDWLKQNNLNYNIDSLMQKEEPKMACGCPGSMARDFRNNTPASHTQSHGLKFSGESELRQWPVQLHLLNPAAGYFQNADVLLASDCSAFTHGSFHDTFLKNRILAIACPKLDHNTESYVDKLVAMFDESRINTLTVIMMEVPCCGGLMMFVKKAREKARRNVPVKAIILSVRGEVLSEDWV</sequence>
<dbReference type="AlphaFoldDB" id="A0A644Z3F0"/>